<dbReference type="Pfam" id="PF00251">
    <property type="entry name" value="Glyco_hydro_32N"/>
    <property type="match status" value="1"/>
</dbReference>
<evidence type="ECO:0000259" key="5">
    <source>
        <dbReference type="Pfam" id="PF00251"/>
    </source>
</evidence>
<keyword evidence="7" id="KW-1185">Reference proteome</keyword>
<gene>
    <name evidence="6" type="ORF">METEAL_06510</name>
</gene>
<dbReference type="InterPro" id="IPR013148">
    <property type="entry name" value="Glyco_hydro_32_N"/>
</dbReference>
<evidence type="ECO:0000313" key="7">
    <source>
        <dbReference type="Proteomes" id="UP001238179"/>
    </source>
</evidence>
<dbReference type="GO" id="GO:0005975">
    <property type="term" value="P:carbohydrate metabolic process"/>
    <property type="evidence" value="ECO:0007669"/>
    <property type="project" value="InterPro"/>
</dbReference>
<evidence type="ECO:0000313" key="6">
    <source>
        <dbReference type="EMBL" id="BDU71477.1"/>
    </source>
</evidence>
<feature type="domain" description="Glycosyl hydrolase family 32 N-terminal" evidence="5">
    <location>
        <begin position="23"/>
        <end position="209"/>
    </location>
</feature>
<dbReference type="PANTHER" id="PTHR43101">
    <property type="entry name" value="BETA-FRUCTOSIDASE"/>
    <property type="match status" value="1"/>
</dbReference>
<dbReference type="InterPro" id="IPR023296">
    <property type="entry name" value="Glyco_hydro_beta-prop_sf"/>
</dbReference>
<dbReference type="InterPro" id="IPR051214">
    <property type="entry name" value="GH32_Enzymes"/>
</dbReference>
<reference evidence="7" key="1">
    <citation type="journal article" date="2023" name="Int. J. Syst. Evol. Microbiol.">
        <title>Mesoterricola silvestris gen. nov., sp. nov., Mesoterricola sediminis sp. nov., Geothrix oryzae sp. nov., Geothrix edaphica sp. nov., Geothrix rubra sp. nov., and Geothrix limicola sp. nov., six novel members of Acidobacteriota isolated from soils.</title>
        <authorList>
            <person name="Itoh H."/>
            <person name="Sugisawa Y."/>
            <person name="Mise K."/>
            <person name="Xu Z."/>
            <person name="Kuniyasu M."/>
            <person name="Ushijima N."/>
            <person name="Kawano K."/>
            <person name="Kobayashi E."/>
            <person name="Shiratori Y."/>
            <person name="Masuda Y."/>
            <person name="Senoo K."/>
        </authorList>
    </citation>
    <scope>NUCLEOTIDE SEQUENCE [LARGE SCALE GENOMIC DNA]</scope>
    <source>
        <strain evidence="7">W79</strain>
    </source>
</reference>
<comment type="similarity">
    <text evidence="1">Belongs to the glycosyl hydrolase 32 family.</text>
</comment>
<keyword evidence="3" id="KW-0378">Hydrolase</keyword>
<sequence>MYTSRGFREWEIGDIDVIRRGRTFHLFHLVLPNHDYIAHAVSQDGLNWTRTRNAIFTGEPGTWDDDMLWTMHVSHNPQRKLYEMFYTGLHRAENGYFQRIGRAVSRDLVAWRKENEKNLPLLPTGSHYEGPGYSERGWVSFRDPFLWRSGGQEWLLLCARVIGGPVSRRGCVGLVRRAEEGYVIEPPLFYPRMYDDIECPCLVELEGTYYLIGSIREDVEVHYWWSETFQGEYQAFNNNVLLPKGNYAARAMLDGDRTLIFTFYIDGLNVETGARSLPPPKELRKRGDGRLELVSYQRWAEKIRGAVPFLKDNFKPCLENPTAGCDQDGERIRFACRSGFELFTVPMAEGSWIWEMEWQTLRQGDCGLVFGLDDLLNGYFISLDTERGKAQIRAWGNRLERVFQNYIYESLQVGEFTPIADRRYSLKLIRWGGYIELSVNGVVRLSLVDTRFSGRSLGIYLESAEITLGTPSLRTMEAPGQDQA</sequence>
<evidence type="ECO:0000256" key="1">
    <source>
        <dbReference type="ARBA" id="ARBA00009902"/>
    </source>
</evidence>
<dbReference type="Gene3D" id="2.60.120.560">
    <property type="entry name" value="Exo-inulinase, domain 1"/>
    <property type="match status" value="1"/>
</dbReference>
<name>A0AA48GP87_9BACT</name>
<dbReference type="Gene3D" id="2.115.10.20">
    <property type="entry name" value="Glycosyl hydrolase domain, family 43"/>
    <property type="match status" value="1"/>
</dbReference>
<dbReference type="Proteomes" id="UP001238179">
    <property type="component" value="Chromosome"/>
</dbReference>
<protein>
    <recommendedName>
        <fullName evidence="2">beta-fructofuranosidase</fullName>
        <ecNumber evidence="2">3.2.1.26</ecNumber>
    </recommendedName>
</protein>
<dbReference type="KEGG" id="msil:METEAL_06510"/>
<organism evidence="6 7">
    <name type="scientific">Mesoterricola silvestris</name>
    <dbReference type="NCBI Taxonomy" id="2927979"/>
    <lineage>
        <taxon>Bacteria</taxon>
        <taxon>Pseudomonadati</taxon>
        <taxon>Acidobacteriota</taxon>
        <taxon>Holophagae</taxon>
        <taxon>Holophagales</taxon>
        <taxon>Holophagaceae</taxon>
        <taxon>Mesoterricola</taxon>
    </lineage>
</organism>
<accession>A0AA48GP87</accession>
<dbReference type="RefSeq" id="WP_316414369.1">
    <property type="nucleotide sequence ID" value="NZ_AP027080.1"/>
</dbReference>
<keyword evidence="4" id="KW-0326">Glycosidase</keyword>
<proteinExistence type="inferred from homology"/>
<evidence type="ECO:0000256" key="2">
    <source>
        <dbReference type="ARBA" id="ARBA00012758"/>
    </source>
</evidence>
<dbReference type="EMBL" id="AP027080">
    <property type="protein sequence ID" value="BDU71477.1"/>
    <property type="molecule type" value="Genomic_DNA"/>
</dbReference>
<dbReference type="AlphaFoldDB" id="A0AA48GP87"/>
<dbReference type="SUPFAM" id="SSF75005">
    <property type="entry name" value="Arabinanase/levansucrase/invertase"/>
    <property type="match status" value="1"/>
</dbReference>
<evidence type="ECO:0000256" key="4">
    <source>
        <dbReference type="ARBA" id="ARBA00023295"/>
    </source>
</evidence>
<dbReference type="PANTHER" id="PTHR43101:SF1">
    <property type="entry name" value="BETA-FRUCTOSIDASE"/>
    <property type="match status" value="1"/>
</dbReference>
<dbReference type="GO" id="GO:0004564">
    <property type="term" value="F:beta-fructofuranosidase activity"/>
    <property type="evidence" value="ECO:0007669"/>
    <property type="project" value="UniProtKB-EC"/>
</dbReference>
<dbReference type="SMART" id="SM00640">
    <property type="entry name" value="Glyco_32"/>
    <property type="match status" value="1"/>
</dbReference>
<dbReference type="InterPro" id="IPR001362">
    <property type="entry name" value="Glyco_hydro_32"/>
</dbReference>
<evidence type="ECO:0000256" key="3">
    <source>
        <dbReference type="ARBA" id="ARBA00022801"/>
    </source>
</evidence>
<dbReference type="EC" id="3.2.1.26" evidence="2"/>